<sequence length="357" mass="40063">MLKIGLVDIETTHAWIYAQYLKATGDALISTITDMGNVWQPKEIKRFAEALGGVNICKSPEGMVGMVDGVMLLGTNYDMRLERAKPFLEAKIPIFFDKPAVGKISDLKILKKWVDSGARIMCGSSLPYCDELRIIYSRVTSGPPCSLYIIGCKEFFEHGIHAADIAMALSKAEPIEVIWGIFGGCDMLWVRTSSYTDIALQLGANGADWIVSATNGEGSSCVHLDLSHYRESHYAHLTKAFLDMVRTGRVIYSPNLHLDAIRLLIAGKKAKEKNKNVLISSLDDEDGFNGKAYSRRYAQMSVNFQNMLQPSLKDMMKKKKVGKRRNLFRHLEMRVSSLPLPAVIRKPLRFIKYHLIK</sequence>
<organism evidence="1 2">
    <name type="scientific">Candidatus Desantisbacteria bacterium CG_4_10_14_0_8_um_filter_39_17</name>
    <dbReference type="NCBI Taxonomy" id="1974542"/>
    <lineage>
        <taxon>Bacteria</taxon>
        <taxon>Candidatus Desantisiibacteriota</taxon>
    </lineage>
</organism>
<protein>
    <recommendedName>
        <fullName evidence="3">Gfo/Idh/MocA-like oxidoreductase N-terminal domain-containing protein</fullName>
    </recommendedName>
</protein>
<comment type="caution">
    <text evidence="1">The sequence shown here is derived from an EMBL/GenBank/DDBJ whole genome shotgun (WGS) entry which is preliminary data.</text>
</comment>
<evidence type="ECO:0000313" key="1">
    <source>
        <dbReference type="EMBL" id="PIZ17255.1"/>
    </source>
</evidence>
<dbReference type="InterPro" id="IPR036291">
    <property type="entry name" value="NAD(P)-bd_dom_sf"/>
</dbReference>
<reference evidence="2" key="1">
    <citation type="submission" date="2017-09" db="EMBL/GenBank/DDBJ databases">
        <title>Depth-based differentiation of microbial function through sediment-hosted aquifers and enrichment of novel symbionts in the deep terrestrial subsurface.</title>
        <authorList>
            <person name="Probst A.J."/>
            <person name="Ladd B."/>
            <person name="Jarett J.K."/>
            <person name="Geller-Mcgrath D.E."/>
            <person name="Sieber C.M.K."/>
            <person name="Emerson J.B."/>
            <person name="Anantharaman K."/>
            <person name="Thomas B.C."/>
            <person name="Malmstrom R."/>
            <person name="Stieglmeier M."/>
            <person name="Klingl A."/>
            <person name="Woyke T."/>
            <person name="Ryan C.M."/>
            <person name="Banfield J.F."/>
        </authorList>
    </citation>
    <scope>NUCLEOTIDE SEQUENCE [LARGE SCALE GENOMIC DNA]</scope>
</reference>
<dbReference type="Gene3D" id="3.40.50.720">
    <property type="entry name" value="NAD(P)-binding Rossmann-like Domain"/>
    <property type="match status" value="1"/>
</dbReference>
<accession>A0A2H9PE65</accession>
<name>A0A2H9PE65_9BACT</name>
<proteinExistence type="predicted"/>
<dbReference type="EMBL" id="PFMS01000016">
    <property type="protein sequence ID" value="PIZ17255.1"/>
    <property type="molecule type" value="Genomic_DNA"/>
</dbReference>
<dbReference type="AlphaFoldDB" id="A0A2H9PE65"/>
<evidence type="ECO:0008006" key="3">
    <source>
        <dbReference type="Google" id="ProtNLM"/>
    </source>
</evidence>
<dbReference type="SUPFAM" id="SSF51735">
    <property type="entry name" value="NAD(P)-binding Rossmann-fold domains"/>
    <property type="match status" value="1"/>
</dbReference>
<evidence type="ECO:0000313" key="2">
    <source>
        <dbReference type="Proteomes" id="UP000234145"/>
    </source>
</evidence>
<gene>
    <name evidence="1" type="ORF">COY51_00700</name>
</gene>
<dbReference type="Proteomes" id="UP000234145">
    <property type="component" value="Unassembled WGS sequence"/>
</dbReference>